<dbReference type="InterPro" id="IPR022603">
    <property type="entry name" value="DUF3152"/>
</dbReference>
<evidence type="ECO:0000313" key="3">
    <source>
        <dbReference type="EMBL" id="GES20884.1"/>
    </source>
</evidence>
<protein>
    <recommendedName>
        <fullName evidence="2">DUF3152 domain-containing protein</fullName>
    </recommendedName>
</protein>
<evidence type="ECO:0000313" key="4">
    <source>
        <dbReference type="Proteomes" id="UP000377595"/>
    </source>
</evidence>
<dbReference type="AlphaFoldDB" id="A0A5M3XI39"/>
<reference evidence="3 4" key="1">
    <citation type="submission" date="2019-10" db="EMBL/GenBank/DDBJ databases">
        <title>Whole genome shotgun sequence of Acrocarpospora pleiomorpha NBRC 16267.</title>
        <authorList>
            <person name="Ichikawa N."/>
            <person name="Kimura A."/>
            <person name="Kitahashi Y."/>
            <person name="Komaki H."/>
            <person name="Oguchi A."/>
        </authorList>
    </citation>
    <scope>NUCLEOTIDE SEQUENCE [LARGE SCALE GENOMIC DNA]</scope>
    <source>
        <strain evidence="3 4">NBRC 16267</strain>
    </source>
</reference>
<comment type="caution">
    <text evidence="3">The sequence shown here is derived from an EMBL/GenBank/DDBJ whole genome shotgun (WGS) entry which is preliminary data.</text>
</comment>
<keyword evidence="4" id="KW-1185">Reference proteome</keyword>
<proteinExistence type="predicted"/>
<name>A0A5M3XI39_9ACTN</name>
<dbReference type="Proteomes" id="UP000377595">
    <property type="component" value="Unassembled WGS sequence"/>
</dbReference>
<feature type="domain" description="DUF3152" evidence="2">
    <location>
        <begin position="89"/>
        <end position="251"/>
    </location>
</feature>
<dbReference type="Pfam" id="PF11350">
    <property type="entry name" value="DUF3152"/>
    <property type="match status" value="1"/>
</dbReference>
<feature type="compositionally biased region" description="Low complexity" evidence="1">
    <location>
        <begin position="45"/>
        <end position="56"/>
    </location>
</feature>
<feature type="region of interest" description="Disordered" evidence="1">
    <location>
        <begin position="45"/>
        <end position="74"/>
    </location>
</feature>
<evidence type="ECO:0000256" key="1">
    <source>
        <dbReference type="SAM" id="MobiDB-lite"/>
    </source>
</evidence>
<organism evidence="3 4">
    <name type="scientific">Acrocarpospora pleiomorpha</name>
    <dbReference type="NCBI Taxonomy" id="90975"/>
    <lineage>
        <taxon>Bacteria</taxon>
        <taxon>Bacillati</taxon>
        <taxon>Actinomycetota</taxon>
        <taxon>Actinomycetes</taxon>
        <taxon>Streptosporangiales</taxon>
        <taxon>Streptosporangiaceae</taxon>
        <taxon>Acrocarpospora</taxon>
    </lineage>
</organism>
<gene>
    <name evidence="3" type="ORF">Aple_037800</name>
</gene>
<dbReference type="EMBL" id="BLAF01000019">
    <property type="protein sequence ID" value="GES20884.1"/>
    <property type="molecule type" value="Genomic_DNA"/>
</dbReference>
<sequence length="267" mass="28765">MDHRFLLAAAGIVVIGVVGGALLAQSGPPAEPAVLAKAAIPTRLTPAITPTTKPKPTAKPVPKPTAKPTAKAAKPEKLVVNGRVQPAWVKVPQRGKGRYSVAAGSEKARKGRGKEIRYLVEVEKGLPFEAREFADEVHRILNDHRGWGRFKRVASGPVQVRVALSSPRTTDALCRPLRTFGELSCWNGSRAVINAIRWAEGTPNYGRDLASYREYLISHEVGHGLGHGHVGCPGPGKPAPVMMQQTKSLASCKPNPWPYPGRLRSEI</sequence>
<dbReference type="RefSeq" id="WP_246264591.1">
    <property type="nucleotide sequence ID" value="NZ_BAAAHM010000032.1"/>
</dbReference>
<accession>A0A5M3XI39</accession>
<dbReference type="SUPFAM" id="SSF55486">
    <property type="entry name" value="Metalloproteases ('zincins'), catalytic domain"/>
    <property type="match status" value="1"/>
</dbReference>
<evidence type="ECO:0000259" key="2">
    <source>
        <dbReference type="Pfam" id="PF11350"/>
    </source>
</evidence>